<name>A0A819CRY4_9BILA</name>
<organism evidence="2 3">
    <name type="scientific">Adineta steineri</name>
    <dbReference type="NCBI Taxonomy" id="433720"/>
    <lineage>
        <taxon>Eukaryota</taxon>
        <taxon>Metazoa</taxon>
        <taxon>Spiralia</taxon>
        <taxon>Gnathifera</taxon>
        <taxon>Rotifera</taxon>
        <taxon>Eurotatoria</taxon>
        <taxon>Bdelloidea</taxon>
        <taxon>Adinetida</taxon>
        <taxon>Adinetidae</taxon>
        <taxon>Adineta</taxon>
    </lineage>
</organism>
<dbReference type="InterPro" id="IPR006461">
    <property type="entry name" value="PLAC_motif_containing"/>
</dbReference>
<comment type="similarity">
    <text evidence="1">Belongs to the cornifelin family.</text>
</comment>
<accession>A0A819CRY4</accession>
<evidence type="ECO:0000256" key="1">
    <source>
        <dbReference type="ARBA" id="ARBA00009024"/>
    </source>
</evidence>
<dbReference type="Pfam" id="PF04749">
    <property type="entry name" value="PLAC8"/>
    <property type="match status" value="1"/>
</dbReference>
<evidence type="ECO:0000313" key="2">
    <source>
        <dbReference type="EMBL" id="CAF3812292.1"/>
    </source>
</evidence>
<comment type="caution">
    <text evidence="2">The sequence shown here is derived from an EMBL/GenBank/DDBJ whole genome shotgun (WGS) entry which is preliminary data.</text>
</comment>
<evidence type="ECO:0000313" key="3">
    <source>
        <dbReference type="Proteomes" id="UP000663844"/>
    </source>
</evidence>
<reference evidence="2" key="1">
    <citation type="submission" date="2021-02" db="EMBL/GenBank/DDBJ databases">
        <authorList>
            <person name="Nowell W R."/>
        </authorList>
    </citation>
    <scope>NUCLEOTIDE SEQUENCE</scope>
</reference>
<sequence>MLLKTYEIKILTQHIHPAVLKHEYNPHNVWDFDKQWQTKFCSCQPTGRCIFACFCSCCMGNKLAKYMGEKGIIGCFPCSLPYLRTKLRTARRIEGSCCEDYWASNCCMACTATQLANELETQGLWDVSKTNKSKHSNVYTSYNTFAALLYSPTATTVTMSHPVSKQPGSGGDLYPYNGAWSNELFASFKPCPQSALFCFCLPCCVAKMSERQGDHILTCCVNPCTLMAIRTKVRAAYKIKGSLIEDCLVSACCVGPCAAMQLDKELTARGIPEKRAK</sequence>
<dbReference type="AlphaFoldDB" id="A0A819CRY4"/>
<dbReference type="PANTHER" id="PTHR15907">
    <property type="entry name" value="DUF614 FAMILY PROTEIN-RELATED"/>
    <property type="match status" value="1"/>
</dbReference>
<protein>
    <submittedName>
        <fullName evidence="2">Uncharacterized protein</fullName>
    </submittedName>
</protein>
<gene>
    <name evidence="2" type="ORF">OXD698_LOCUS18906</name>
</gene>
<dbReference type="Proteomes" id="UP000663844">
    <property type="component" value="Unassembled WGS sequence"/>
</dbReference>
<proteinExistence type="inferred from homology"/>
<dbReference type="EMBL" id="CAJOAZ010001419">
    <property type="protein sequence ID" value="CAF3812292.1"/>
    <property type="molecule type" value="Genomic_DNA"/>
</dbReference>